<accession>A0A0H3YLV6</accession>
<dbReference type="Pfam" id="PF00699">
    <property type="entry name" value="Urease_beta"/>
    <property type="match status" value="1"/>
</dbReference>
<sequence length="126" mass="13959">MSNNNYIVPGEYRVAEGEIEINAGREKTTIRVSNTGDRPIQVGSHIHFVEVNKELLFDRAEGIGRRLNIPSGTAARFEPGEEMEVELTELGGNREVFGISDLTNGSVDNKELILQRAKELGYKGVE</sequence>
<comment type="pathway">
    <text evidence="3">Nitrogen metabolism; urea degradation; CO(2) and NH(3) from urea (urease route): step 1/1.</text>
</comment>
<keyword evidence="3" id="KW-0963">Cytoplasm</keyword>
<dbReference type="SMR" id="A0A0H3YLV6"/>
<dbReference type="PANTHER" id="PTHR33569">
    <property type="entry name" value="UREASE"/>
    <property type="match status" value="1"/>
</dbReference>
<dbReference type="HAMAP" id="MF_01954">
    <property type="entry name" value="Urease_beta"/>
    <property type="match status" value="1"/>
</dbReference>
<dbReference type="InterPro" id="IPR036461">
    <property type="entry name" value="Urease_betasu_sf"/>
</dbReference>
<dbReference type="AlphaFoldDB" id="A0A0H3YLV6"/>
<reference evidence="5 6" key="2">
    <citation type="submission" date="2018-06" db="EMBL/GenBank/DDBJ databases">
        <authorList>
            <consortium name="Pathogen Informatics"/>
            <person name="Doyle S."/>
        </authorList>
    </citation>
    <scope>NUCLEOTIDE SEQUENCE [LARGE SCALE GENOMIC DNA]</scope>
    <source>
        <strain evidence="6">ATCC 11859 / DSM 33 / NCIB 8841 / NCTC 4822</strain>
        <strain evidence="5">NCTC4822</strain>
    </source>
</reference>
<keyword evidence="1 3" id="KW-0378">Hydrolase</keyword>
<comment type="subcellular location">
    <subcellularLocation>
        <location evidence="3">Cytoplasm</location>
    </subcellularLocation>
</comment>
<comment type="catalytic activity">
    <reaction evidence="2 3">
        <text>urea + 2 H2O + H(+) = hydrogencarbonate + 2 NH4(+)</text>
        <dbReference type="Rhea" id="RHEA:20557"/>
        <dbReference type="ChEBI" id="CHEBI:15377"/>
        <dbReference type="ChEBI" id="CHEBI:15378"/>
        <dbReference type="ChEBI" id="CHEBI:16199"/>
        <dbReference type="ChEBI" id="CHEBI:17544"/>
        <dbReference type="ChEBI" id="CHEBI:28938"/>
        <dbReference type="EC" id="3.5.1.5"/>
    </reaction>
</comment>
<dbReference type="UniPathway" id="UPA00258">
    <property type="reaction ID" value="UER00370"/>
</dbReference>
<dbReference type="Proteomes" id="UP000254519">
    <property type="component" value="Unassembled WGS sequence"/>
</dbReference>
<proteinExistence type="inferred from homology"/>
<dbReference type="GO" id="GO:0009039">
    <property type="term" value="F:urease activity"/>
    <property type="evidence" value="ECO:0007669"/>
    <property type="project" value="UniProtKB-UniRule"/>
</dbReference>
<dbReference type="CDD" id="cd00407">
    <property type="entry name" value="Urease_beta"/>
    <property type="match status" value="1"/>
</dbReference>
<evidence type="ECO:0000313" key="5">
    <source>
        <dbReference type="EMBL" id="SUJ11618.1"/>
    </source>
</evidence>
<protein>
    <recommendedName>
        <fullName evidence="3">Urease subunit beta</fullName>
        <ecNumber evidence="3">3.5.1.5</ecNumber>
    </recommendedName>
    <alternativeName>
        <fullName evidence="3">Urea amidohydrolase subunit beta</fullName>
    </alternativeName>
</protein>
<evidence type="ECO:0000256" key="3">
    <source>
        <dbReference type="HAMAP-Rule" id="MF_01954"/>
    </source>
</evidence>
<dbReference type="Gene3D" id="2.10.150.10">
    <property type="entry name" value="Urease, beta subunit"/>
    <property type="match status" value="1"/>
</dbReference>
<dbReference type="InterPro" id="IPR002019">
    <property type="entry name" value="Urease_beta-like"/>
</dbReference>
<dbReference type="NCBIfam" id="NF009682">
    <property type="entry name" value="PRK13203.1"/>
    <property type="match status" value="1"/>
</dbReference>
<comment type="similarity">
    <text evidence="3">Belongs to the urease beta subunit family.</text>
</comment>
<dbReference type="PANTHER" id="PTHR33569:SF1">
    <property type="entry name" value="UREASE"/>
    <property type="match status" value="1"/>
</dbReference>
<reference evidence="4" key="1">
    <citation type="submission" date="2015-04" db="EMBL/GenBank/DDBJ databases">
        <authorList>
            <person name="Mazzei L."/>
            <person name="Musiani F."/>
            <person name="Zambelli B."/>
            <person name="Ciurli S."/>
        </authorList>
    </citation>
    <scope>NUCLEOTIDE SEQUENCE</scope>
    <source>
        <strain evidence="4">DSM33</strain>
    </source>
</reference>
<evidence type="ECO:0000256" key="1">
    <source>
        <dbReference type="ARBA" id="ARBA00022801"/>
    </source>
</evidence>
<organism evidence="4">
    <name type="scientific">Sporosarcina pasteurii</name>
    <name type="common">Bacillus pasteurii</name>
    <dbReference type="NCBI Taxonomy" id="1474"/>
    <lineage>
        <taxon>Bacteria</taxon>
        <taxon>Bacillati</taxon>
        <taxon>Bacillota</taxon>
        <taxon>Bacilli</taxon>
        <taxon>Bacillales</taxon>
        <taxon>Caryophanaceae</taxon>
        <taxon>Sporosarcina</taxon>
    </lineage>
</organism>
<keyword evidence="6" id="KW-1185">Reference proteome</keyword>
<evidence type="ECO:0000256" key="2">
    <source>
        <dbReference type="ARBA" id="ARBA00047778"/>
    </source>
</evidence>
<dbReference type="EC" id="3.5.1.5" evidence="3"/>
<dbReference type="FunFam" id="2.10.150.10:FF:000001">
    <property type="entry name" value="Urease subunit beta"/>
    <property type="match status" value="1"/>
</dbReference>
<dbReference type="InterPro" id="IPR050069">
    <property type="entry name" value="Urease_subunit"/>
</dbReference>
<gene>
    <name evidence="3 4" type="primary">ureB</name>
    <name evidence="5" type="ORF">NCTC4822_02164</name>
</gene>
<comment type="subunit">
    <text evidence="3">Heterotrimer of UreA (gamma), UreB (beta) and UreC (alpha) subunits. Three heterotrimers associate to form the active enzyme.</text>
</comment>
<dbReference type="SUPFAM" id="SSF51278">
    <property type="entry name" value="Urease, beta-subunit"/>
    <property type="match status" value="1"/>
</dbReference>
<dbReference type="EMBL" id="UGYZ01000002">
    <property type="protein sequence ID" value="SUJ11618.1"/>
    <property type="molecule type" value="Genomic_DNA"/>
</dbReference>
<dbReference type="GO" id="GO:0043419">
    <property type="term" value="P:urea catabolic process"/>
    <property type="evidence" value="ECO:0007669"/>
    <property type="project" value="UniProtKB-UniRule"/>
</dbReference>
<dbReference type="EMBL" id="KR133628">
    <property type="protein sequence ID" value="AKN22163.1"/>
    <property type="molecule type" value="Genomic_DNA"/>
</dbReference>
<evidence type="ECO:0000313" key="4">
    <source>
        <dbReference type="EMBL" id="AKN22163.1"/>
    </source>
</evidence>
<dbReference type="NCBIfam" id="TIGR00192">
    <property type="entry name" value="urease_beta"/>
    <property type="match status" value="1"/>
</dbReference>
<dbReference type="GO" id="GO:0035550">
    <property type="term" value="C:urease complex"/>
    <property type="evidence" value="ECO:0007669"/>
    <property type="project" value="InterPro"/>
</dbReference>
<evidence type="ECO:0000313" key="6">
    <source>
        <dbReference type="Proteomes" id="UP000254519"/>
    </source>
</evidence>
<name>A0A0H3YLV6_SPOPA</name>